<dbReference type="NCBIfam" id="TIGR00762">
    <property type="entry name" value="DegV"/>
    <property type="match status" value="1"/>
</dbReference>
<dbReference type="PANTHER" id="PTHR33434">
    <property type="entry name" value="DEGV DOMAIN-CONTAINING PROTEIN DR_1986-RELATED"/>
    <property type="match status" value="1"/>
</dbReference>
<dbReference type="Proteomes" id="UP001079657">
    <property type="component" value="Unassembled WGS sequence"/>
</dbReference>
<comment type="caution">
    <text evidence="2">The sequence shown here is derived from an EMBL/GenBank/DDBJ whole genome shotgun (WGS) entry which is preliminary data.</text>
</comment>
<gene>
    <name evidence="2" type="ORF">OXH55_00315</name>
</gene>
<dbReference type="Pfam" id="PF02645">
    <property type="entry name" value="DegV"/>
    <property type="match status" value="1"/>
</dbReference>
<evidence type="ECO:0000256" key="1">
    <source>
        <dbReference type="ARBA" id="ARBA00023121"/>
    </source>
</evidence>
<dbReference type="EMBL" id="JAPQES010000001">
    <property type="protein sequence ID" value="MCY6369087.1"/>
    <property type="molecule type" value="Genomic_DNA"/>
</dbReference>
<keyword evidence="1" id="KW-0446">Lipid-binding</keyword>
<sequence>MAVKIVTDSTSYIPKELIKKYDISIVSLSVSFGNENFRETDIDNESFYKKMDDYDTFPTSSQPSVEEIYKIFEMHVKDDNEVVGIFISSHMSGTFSTAGLVKNMILEEYPNAKIELIDSKSNSMQLGFAVLAAAEAANKGKSLENVVEDADKNIKRSRFVFSPDTLAYLKKGGRIDGASALIGSLLRIKPILTVVEGKTEILSKVRTSKRAIQTIINTFKEDTKKFGFGDVIIHHINCEERAKKIAKVLEEQVGKVVKICDIGPVIGTHVGPGALGLVYYTEQELKLNTD</sequence>
<dbReference type="InterPro" id="IPR050270">
    <property type="entry name" value="DegV_domain_contain"/>
</dbReference>
<proteinExistence type="predicted"/>
<reference evidence="2" key="1">
    <citation type="submission" date="2022-12" db="EMBL/GenBank/DDBJ databases">
        <authorList>
            <person name="Wang J."/>
        </authorList>
    </citation>
    <scope>NUCLEOTIDE SEQUENCE</scope>
    <source>
        <strain evidence="2">HY-42-06</strain>
    </source>
</reference>
<dbReference type="PANTHER" id="PTHR33434:SF2">
    <property type="entry name" value="FATTY ACID-BINDING PROTEIN TM_1468"/>
    <property type="match status" value="1"/>
</dbReference>
<evidence type="ECO:0000313" key="3">
    <source>
        <dbReference type="Proteomes" id="UP001079657"/>
    </source>
</evidence>
<name>A0ABT4CJ64_9CLOT</name>
<dbReference type="Gene3D" id="3.40.50.10170">
    <property type="match status" value="1"/>
</dbReference>
<dbReference type="PROSITE" id="PS51482">
    <property type="entry name" value="DEGV"/>
    <property type="match status" value="1"/>
</dbReference>
<dbReference type="InterPro" id="IPR043168">
    <property type="entry name" value="DegV_C"/>
</dbReference>
<dbReference type="InterPro" id="IPR003797">
    <property type="entry name" value="DegV"/>
</dbReference>
<dbReference type="RefSeq" id="WP_268047412.1">
    <property type="nucleotide sequence ID" value="NZ_JAPQES010000001.1"/>
</dbReference>
<accession>A0ABT4CJ64</accession>
<dbReference type="Gene3D" id="3.30.1180.10">
    <property type="match status" value="1"/>
</dbReference>
<evidence type="ECO:0000313" key="2">
    <source>
        <dbReference type="EMBL" id="MCY6369087.1"/>
    </source>
</evidence>
<organism evidence="2 3">
    <name type="scientific">Clostridium ganghwense</name>
    <dbReference type="NCBI Taxonomy" id="312089"/>
    <lineage>
        <taxon>Bacteria</taxon>
        <taxon>Bacillati</taxon>
        <taxon>Bacillota</taxon>
        <taxon>Clostridia</taxon>
        <taxon>Eubacteriales</taxon>
        <taxon>Clostridiaceae</taxon>
        <taxon>Clostridium</taxon>
    </lineage>
</organism>
<keyword evidence="3" id="KW-1185">Reference proteome</keyword>
<dbReference type="SUPFAM" id="SSF82549">
    <property type="entry name" value="DAK1/DegV-like"/>
    <property type="match status" value="1"/>
</dbReference>
<protein>
    <submittedName>
        <fullName evidence="2">DegV family protein</fullName>
    </submittedName>
</protein>